<dbReference type="InterPro" id="IPR011008">
    <property type="entry name" value="Dimeric_a/b-barrel"/>
</dbReference>
<evidence type="ECO:0000256" key="5">
    <source>
        <dbReference type="NCBIfam" id="TIGR02625"/>
    </source>
</evidence>
<dbReference type="Proteomes" id="UP001597414">
    <property type="component" value="Unassembled WGS sequence"/>
</dbReference>
<keyword evidence="4" id="KW-0684">Rhamnose metabolism</keyword>
<dbReference type="InterPro" id="IPR008000">
    <property type="entry name" value="Rham/fucose_mutarotase"/>
</dbReference>
<name>A0ABW5BCN2_9BACT</name>
<evidence type="ECO:0000256" key="2">
    <source>
        <dbReference type="ARBA" id="ARBA00023235"/>
    </source>
</evidence>
<evidence type="ECO:0000313" key="7">
    <source>
        <dbReference type="Proteomes" id="UP001597414"/>
    </source>
</evidence>
<organism evidence="6 7">
    <name type="scientific">Shivajiella indica</name>
    <dbReference type="NCBI Taxonomy" id="872115"/>
    <lineage>
        <taxon>Bacteria</taxon>
        <taxon>Pseudomonadati</taxon>
        <taxon>Bacteroidota</taxon>
        <taxon>Cytophagia</taxon>
        <taxon>Cytophagales</taxon>
        <taxon>Cyclobacteriaceae</taxon>
        <taxon>Shivajiella</taxon>
    </lineage>
</organism>
<sequence>MKLFPGNEKEYQRRHEEIWPELKELLMDSGISEYHIFLDQETYTLFAFQKVSGEGNSQDLGSHPVVQKWWSYMADLMETNSDNSPISTELKEVFRLI</sequence>
<keyword evidence="7" id="KW-1185">Reference proteome</keyword>
<keyword evidence="1" id="KW-0963">Cytoplasm</keyword>
<dbReference type="NCBIfam" id="TIGR02625">
    <property type="entry name" value="YiiL_rotase"/>
    <property type="match status" value="1"/>
</dbReference>
<dbReference type="Gene3D" id="3.30.70.100">
    <property type="match status" value="1"/>
</dbReference>
<gene>
    <name evidence="6" type="primary">rhaM</name>
    <name evidence="6" type="ORF">ACFSKV_13570</name>
</gene>
<dbReference type="EC" id="5.1.3.32" evidence="5"/>
<dbReference type="Pfam" id="PF05336">
    <property type="entry name" value="rhaM"/>
    <property type="match status" value="1"/>
</dbReference>
<evidence type="ECO:0000313" key="6">
    <source>
        <dbReference type="EMBL" id="MFD2202600.1"/>
    </source>
</evidence>
<dbReference type="GO" id="GO:0062192">
    <property type="term" value="F:L-rhamnose mutarotase activity"/>
    <property type="evidence" value="ECO:0007669"/>
    <property type="project" value="UniProtKB-EC"/>
</dbReference>
<dbReference type="PANTHER" id="PTHR34389">
    <property type="entry name" value="L-RHAMNOSE MUTAROTASE"/>
    <property type="match status" value="1"/>
</dbReference>
<evidence type="ECO:0000256" key="3">
    <source>
        <dbReference type="ARBA" id="ARBA00023277"/>
    </source>
</evidence>
<comment type="caution">
    <text evidence="6">The sequence shown here is derived from an EMBL/GenBank/DDBJ whole genome shotgun (WGS) entry which is preliminary data.</text>
</comment>
<dbReference type="RefSeq" id="WP_380803703.1">
    <property type="nucleotide sequence ID" value="NZ_JBHUIV010000018.1"/>
</dbReference>
<dbReference type="PANTHER" id="PTHR34389:SF2">
    <property type="entry name" value="L-RHAMNOSE MUTAROTASE"/>
    <property type="match status" value="1"/>
</dbReference>
<keyword evidence="2 6" id="KW-0413">Isomerase</keyword>
<dbReference type="EMBL" id="JBHUIV010000018">
    <property type="protein sequence ID" value="MFD2202600.1"/>
    <property type="molecule type" value="Genomic_DNA"/>
</dbReference>
<evidence type="ECO:0000256" key="4">
    <source>
        <dbReference type="ARBA" id="ARBA00023308"/>
    </source>
</evidence>
<dbReference type="SUPFAM" id="SSF54909">
    <property type="entry name" value="Dimeric alpha+beta barrel"/>
    <property type="match status" value="1"/>
</dbReference>
<accession>A0ABW5BCN2</accession>
<protein>
    <recommendedName>
        <fullName evidence="5">L-rhamnose mutarotase</fullName>
        <ecNumber evidence="5">5.1.3.32</ecNumber>
    </recommendedName>
</protein>
<dbReference type="InterPro" id="IPR013448">
    <property type="entry name" value="L-rhamnose_mutarotase"/>
</dbReference>
<proteinExistence type="predicted"/>
<keyword evidence="3" id="KW-0119">Carbohydrate metabolism</keyword>
<reference evidence="7" key="1">
    <citation type="journal article" date="2019" name="Int. J. Syst. Evol. Microbiol.">
        <title>The Global Catalogue of Microorganisms (GCM) 10K type strain sequencing project: providing services to taxonomists for standard genome sequencing and annotation.</title>
        <authorList>
            <consortium name="The Broad Institute Genomics Platform"/>
            <consortium name="The Broad Institute Genome Sequencing Center for Infectious Disease"/>
            <person name="Wu L."/>
            <person name="Ma J."/>
        </authorList>
    </citation>
    <scope>NUCLEOTIDE SEQUENCE [LARGE SCALE GENOMIC DNA]</scope>
    <source>
        <strain evidence="7">KCTC 19812</strain>
    </source>
</reference>
<evidence type="ECO:0000256" key="1">
    <source>
        <dbReference type="ARBA" id="ARBA00022490"/>
    </source>
</evidence>